<dbReference type="OrthoDB" id="4927383at2"/>
<dbReference type="InterPro" id="IPR003439">
    <property type="entry name" value="ABC_transporter-like_ATP-bd"/>
</dbReference>
<dbReference type="GO" id="GO:0005524">
    <property type="term" value="F:ATP binding"/>
    <property type="evidence" value="ECO:0007669"/>
    <property type="project" value="UniProtKB-KW"/>
</dbReference>
<evidence type="ECO:0000313" key="4">
    <source>
        <dbReference type="Proteomes" id="UP000092668"/>
    </source>
</evidence>
<dbReference type="PATRIC" id="fig|354243.3.peg.1151"/>
<dbReference type="GO" id="GO:0016887">
    <property type="term" value="F:ATP hydrolysis activity"/>
    <property type="evidence" value="ECO:0007669"/>
    <property type="project" value="InterPro"/>
</dbReference>
<reference evidence="3 4" key="1">
    <citation type="submission" date="2015-06" db="EMBL/GenBank/DDBJ databases">
        <title>Genome sequence of Mycobacterium kumamotonense strain Roo.</title>
        <authorList>
            <person name="Greninger A.L."/>
            <person name="Cunningham G."/>
            <person name="Miller S."/>
        </authorList>
    </citation>
    <scope>NUCLEOTIDE SEQUENCE [LARGE SCALE GENOMIC DNA]</scope>
    <source>
        <strain evidence="3 4">Roo</strain>
    </source>
</reference>
<dbReference type="Proteomes" id="UP000092668">
    <property type="component" value="Unassembled WGS sequence"/>
</dbReference>
<organism evidence="3 4">
    <name type="scientific">Mycolicibacter kumamotonensis</name>
    <dbReference type="NCBI Taxonomy" id="354243"/>
    <lineage>
        <taxon>Bacteria</taxon>
        <taxon>Bacillati</taxon>
        <taxon>Actinomycetota</taxon>
        <taxon>Actinomycetes</taxon>
        <taxon>Mycobacteriales</taxon>
        <taxon>Mycobacteriaceae</taxon>
        <taxon>Mycolicibacter</taxon>
    </lineage>
</organism>
<proteinExistence type="predicted"/>
<feature type="domain" description="ABC transporter" evidence="1">
    <location>
        <begin position="32"/>
        <end position="105"/>
    </location>
</feature>
<keyword evidence="4" id="KW-1185">Reference proteome</keyword>
<evidence type="ECO:0000259" key="1">
    <source>
        <dbReference type="Pfam" id="PF00005"/>
    </source>
</evidence>
<dbReference type="InterPro" id="IPR027417">
    <property type="entry name" value="P-loop_NTPase"/>
</dbReference>
<dbReference type="EMBL" id="JAACYR010000052">
    <property type="protein sequence ID" value="NDJ90471.1"/>
    <property type="molecule type" value="Genomic_DNA"/>
</dbReference>
<evidence type="ECO:0000313" key="5">
    <source>
        <dbReference type="Proteomes" id="UP000466523"/>
    </source>
</evidence>
<dbReference type="SUPFAM" id="SSF52540">
    <property type="entry name" value="P-loop containing nucleoside triphosphate hydrolases"/>
    <property type="match status" value="1"/>
</dbReference>
<reference evidence="2 5" key="2">
    <citation type="submission" date="2020-01" db="EMBL/GenBank/DDBJ databases">
        <authorList>
            <person name="Sanchez-Estrada R."/>
            <person name="Gonzalez-Y-Merchand J.A."/>
            <person name="Rivera-Gutierrez S."/>
        </authorList>
    </citation>
    <scope>NUCLEOTIDE SEQUENCE [LARGE SCALE GENOMIC DNA]</scope>
    <source>
        <strain evidence="2 5">CST 7247</strain>
    </source>
</reference>
<dbReference type="EMBL" id="LFOE01000004">
    <property type="protein sequence ID" value="OBY32868.1"/>
    <property type="molecule type" value="Genomic_DNA"/>
</dbReference>
<dbReference type="AlphaFoldDB" id="A0A1B8SJH1"/>
<gene>
    <name evidence="3" type="ORF">ACT18_05470</name>
    <name evidence="2" type="ORF">GWR20_15120</name>
</gene>
<sequence length="244" mass="26201">MPEEAKAPEETPVAVTARGISMTGPWGRVFGPLDLDIEAGGVTVLIGPPGSGRTALLMNLAGRMKPSTGTVTVFGHQRARDIFGVSALAGIEQLDAIFESVTVGDLITEQLRWNSPWWRLVRRAGEAERDAVCGPVFGELPPPELHAYVEQLDELTGLLLRIALANTARPPLLVVGSIDQVTSDRDRTTLIRRLVALGEQQTVITASANEVPEGSGIAAQIHVKHLEPAELVHSTHGRHEKGQE</sequence>
<dbReference type="STRING" id="354243.BST28_00135"/>
<dbReference type="Proteomes" id="UP000466523">
    <property type="component" value="Unassembled WGS sequence"/>
</dbReference>
<protein>
    <submittedName>
        <fullName evidence="2">ATP-binding cassette domain-containing protein</fullName>
    </submittedName>
</protein>
<name>A0A1B8SJH1_9MYCO</name>
<dbReference type="Pfam" id="PF00005">
    <property type="entry name" value="ABC_tran"/>
    <property type="match status" value="1"/>
</dbReference>
<comment type="caution">
    <text evidence="3">The sequence shown here is derived from an EMBL/GenBank/DDBJ whole genome shotgun (WGS) entry which is preliminary data.</text>
</comment>
<dbReference type="RefSeq" id="WP_065287380.1">
    <property type="nucleotide sequence ID" value="NZ_JAACYR010000052.1"/>
</dbReference>
<dbReference type="Gene3D" id="3.40.50.300">
    <property type="entry name" value="P-loop containing nucleotide triphosphate hydrolases"/>
    <property type="match status" value="1"/>
</dbReference>
<keyword evidence="2" id="KW-0547">Nucleotide-binding</keyword>
<keyword evidence="2" id="KW-0067">ATP-binding</keyword>
<evidence type="ECO:0000313" key="3">
    <source>
        <dbReference type="EMBL" id="OBY32868.1"/>
    </source>
</evidence>
<accession>A0A1B8SJH1</accession>
<evidence type="ECO:0000313" key="2">
    <source>
        <dbReference type="EMBL" id="NDJ90471.1"/>
    </source>
</evidence>